<organism evidence="1">
    <name type="scientific">marine sediment metagenome</name>
    <dbReference type="NCBI Taxonomy" id="412755"/>
    <lineage>
        <taxon>unclassified sequences</taxon>
        <taxon>metagenomes</taxon>
        <taxon>ecological metagenomes</taxon>
    </lineage>
</organism>
<dbReference type="EMBL" id="LAZR01066411">
    <property type="protein sequence ID" value="KKK53618.1"/>
    <property type="molecule type" value="Genomic_DNA"/>
</dbReference>
<evidence type="ECO:0000313" key="1">
    <source>
        <dbReference type="EMBL" id="KKK53618.1"/>
    </source>
</evidence>
<proteinExistence type="predicted"/>
<reference evidence="1" key="1">
    <citation type="journal article" date="2015" name="Nature">
        <title>Complex archaea that bridge the gap between prokaryotes and eukaryotes.</title>
        <authorList>
            <person name="Spang A."/>
            <person name="Saw J.H."/>
            <person name="Jorgensen S.L."/>
            <person name="Zaremba-Niedzwiedzka K."/>
            <person name="Martijn J."/>
            <person name="Lind A.E."/>
            <person name="van Eijk R."/>
            <person name="Schleper C."/>
            <person name="Guy L."/>
            <person name="Ettema T.J."/>
        </authorList>
    </citation>
    <scope>NUCLEOTIDE SEQUENCE</scope>
</reference>
<sequence length="120" mass="14020">MRRLICALFFSFMCMSIVWAVQLNKLVVDIQNGFKGQNVTVIINNICMWSSENSFSDEVISFVDSFEFRYTKGTNLIVKVIVDKEEYVKELKPDDEIFLGIQRENNNIVFEISKIPFVYD</sequence>
<gene>
    <name evidence="1" type="ORF">LCGC14_3092980</name>
</gene>
<accession>A0A0F8WAG6</accession>
<dbReference type="AlphaFoldDB" id="A0A0F8WAG6"/>
<protein>
    <submittedName>
        <fullName evidence="1">Uncharacterized protein</fullName>
    </submittedName>
</protein>
<name>A0A0F8WAG6_9ZZZZ</name>
<comment type="caution">
    <text evidence="1">The sequence shown here is derived from an EMBL/GenBank/DDBJ whole genome shotgun (WGS) entry which is preliminary data.</text>
</comment>